<organism evidence="9 10">
    <name type="scientific">Modicella reniformis</name>
    <dbReference type="NCBI Taxonomy" id="1440133"/>
    <lineage>
        <taxon>Eukaryota</taxon>
        <taxon>Fungi</taxon>
        <taxon>Fungi incertae sedis</taxon>
        <taxon>Mucoromycota</taxon>
        <taxon>Mortierellomycotina</taxon>
        <taxon>Mortierellomycetes</taxon>
        <taxon>Mortierellales</taxon>
        <taxon>Mortierellaceae</taxon>
        <taxon>Modicella</taxon>
    </lineage>
</organism>
<evidence type="ECO:0000256" key="4">
    <source>
        <dbReference type="ARBA" id="ARBA00022989"/>
    </source>
</evidence>
<evidence type="ECO:0000256" key="2">
    <source>
        <dbReference type="ARBA" id="ARBA00008284"/>
    </source>
</evidence>
<comment type="subcellular location">
    <subcellularLocation>
        <location evidence="1">Membrane</location>
        <topology evidence="1">Multi-pass membrane protein</topology>
    </subcellularLocation>
</comment>
<keyword evidence="5 7" id="KW-0472">Membrane</keyword>
<dbReference type="InterPro" id="IPR007829">
    <property type="entry name" value="TM2"/>
</dbReference>
<feature type="transmembrane region" description="Helical" evidence="7">
    <location>
        <begin position="100"/>
        <end position="117"/>
    </location>
</feature>
<evidence type="ECO:0000313" key="10">
    <source>
        <dbReference type="Proteomes" id="UP000749646"/>
    </source>
</evidence>
<accession>A0A9P6J258</accession>
<dbReference type="Proteomes" id="UP000749646">
    <property type="component" value="Unassembled WGS sequence"/>
</dbReference>
<feature type="transmembrane region" description="Helical" evidence="7">
    <location>
        <begin position="48"/>
        <end position="68"/>
    </location>
</feature>
<keyword evidence="3 7" id="KW-0812">Transmembrane</keyword>
<dbReference type="PANTHER" id="PTHR21016:SF25">
    <property type="entry name" value="TM2 DOMAIN-CONTAINING PROTEIN DDB_G0277895-RELATED"/>
    <property type="match status" value="1"/>
</dbReference>
<proteinExistence type="inferred from homology"/>
<evidence type="ECO:0000256" key="3">
    <source>
        <dbReference type="ARBA" id="ARBA00022692"/>
    </source>
</evidence>
<dbReference type="PANTHER" id="PTHR21016">
    <property type="entry name" value="BETA-AMYLOID BINDING PROTEIN-RELATED"/>
    <property type="match status" value="1"/>
</dbReference>
<evidence type="ECO:0000256" key="5">
    <source>
        <dbReference type="ARBA" id="ARBA00023136"/>
    </source>
</evidence>
<keyword evidence="4 7" id="KW-1133">Transmembrane helix</keyword>
<reference evidence="9" key="1">
    <citation type="journal article" date="2020" name="Fungal Divers.">
        <title>Resolving the Mortierellaceae phylogeny through synthesis of multi-gene phylogenetics and phylogenomics.</title>
        <authorList>
            <person name="Vandepol N."/>
            <person name="Liber J."/>
            <person name="Desiro A."/>
            <person name="Na H."/>
            <person name="Kennedy M."/>
            <person name="Barry K."/>
            <person name="Grigoriev I.V."/>
            <person name="Miller A.N."/>
            <person name="O'Donnell K."/>
            <person name="Stajich J.E."/>
            <person name="Bonito G."/>
        </authorList>
    </citation>
    <scope>NUCLEOTIDE SEQUENCE</scope>
    <source>
        <strain evidence="9">MES-2147</strain>
    </source>
</reference>
<feature type="domain" description="TM2" evidence="8">
    <location>
        <begin position="99"/>
        <end position="147"/>
    </location>
</feature>
<feature type="transmembrane region" description="Helical" evidence="7">
    <location>
        <begin position="129"/>
        <end position="154"/>
    </location>
</feature>
<dbReference type="Pfam" id="PF05154">
    <property type="entry name" value="TM2"/>
    <property type="match status" value="1"/>
</dbReference>
<evidence type="ECO:0000313" key="9">
    <source>
        <dbReference type="EMBL" id="KAF9959057.1"/>
    </source>
</evidence>
<gene>
    <name evidence="9" type="ORF">BGZ65_000900</name>
</gene>
<protein>
    <recommendedName>
        <fullName evidence="8">TM2 domain-containing protein</fullName>
    </recommendedName>
</protein>
<name>A0A9P6J258_9FUNG</name>
<sequence>MSTRATGQGHDDEEAHLLNRGPSSRTRANDNFYGRAVIVHIHTHRKRYIALWLLAAVAAVSTVLALFYRHKQTHHKGGDDFSFLTSSLRPSKDDACKSDRSYAITIILSIFFGYIGVDRFYLGYIITSLLKLVTAGGFGIWYIVDIILIVIGALPDHNGC</sequence>
<keyword evidence="10" id="KW-1185">Reference proteome</keyword>
<dbReference type="OrthoDB" id="408511at2759"/>
<feature type="region of interest" description="Disordered" evidence="6">
    <location>
        <begin position="1"/>
        <end position="23"/>
    </location>
</feature>
<dbReference type="EMBL" id="JAAAHW010006529">
    <property type="protein sequence ID" value="KAF9959057.1"/>
    <property type="molecule type" value="Genomic_DNA"/>
</dbReference>
<dbReference type="AlphaFoldDB" id="A0A9P6J258"/>
<evidence type="ECO:0000259" key="8">
    <source>
        <dbReference type="Pfam" id="PF05154"/>
    </source>
</evidence>
<feature type="non-terminal residue" evidence="9">
    <location>
        <position position="1"/>
    </location>
</feature>
<evidence type="ECO:0000256" key="6">
    <source>
        <dbReference type="SAM" id="MobiDB-lite"/>
    </source>
</evidence>
<dbReference type="GO" id="GO:0016020">
    <property type="term" value="C:membrane"/>
    <property type="evidence" value="ECO:0007669"/>
    <property type="project" value="UniProtKB-SubCell"/>
</dbReference>
<evidence type="ECO:0000256" key="7">
    <source>
        <dbReference type="SAM" id="Phobius"/>
    </source>
</evidence>
<evidence type="ECO:0000256" key="1">
    <source>
        <dbReference type="ARBA" id="ARBA00004141"/>
    </source>
</evidence>
<comment type="caution">
    <text evidence="9">The sequence shown here is derived from an EMBL/GenBank/DDBJ whole genome shotgun (WGS) entry which is preliminary data.</text>
</comment>
<dbReference type="InterPro" id="IPR050932">
    <property type="entry name" value="TM2D1-3-like"/>
</dbReference>
<comment type="similarity">
    <text evidence="2">Belongs to the TM2 family.</text>
</comment>